<keyword evidence="2" id="KW-1185">Reference proteome</keyword>
<evidence type="ECO:0000313" key="1">
    <source>
        <dbReference type="EMBL" id="KAI8548317.1"/>
    </source>
</evidence>
<dbReference type="Proteomes" id="UP001062846">
    <property type="component" value="Chromosome 7"/>
</dbReference>
<organism evidence="1 2">
    <name type="scientific">Rhododendron molle</name>
    <name type="common">Chinese azalea</name>
    <name type="synonym">Azalea mollis</name>
    <dbReference type="NCBI Taxonomy" id="49168"/>
    <lineage>
        <taxon>Eukaryota</taxon>
        <taxon>Viridiplantae</taxon>
        <taxon>Streptophyta</taxon>
        <taxon>Embryophyta</taxon>
        <taxon>Tracheophyta</taxon>
        <taxon>Spermatophyta</taxon>
        <taxon>Magnoliopsida</taxon>
        <taxon>eudicotyledons</taxon>
        <taxon>Gunneridae</taxon>
        <taxon>Pentapetalae</taxon>
        <taxon>asterids</taxon>
        <taxon>Ericales</taxon>
        <taxon>Ericaceae</taxon>
        <taxon>Ericoideae</taxon>
        <taxon>Rhodoreae</taxon>
        <taxon>Rhododendron</taxon>
    </lineage>
</organism>
<accession>A0ACC0N4Q7</accession>
<comment type="caution">
    <text evidence="1">The sequence shown here is derived from an EMBL/GenBank/DDBJ whole genome shotgun (WGS) entry which is preliminary data.</text>
</comment>
<protein>
    <submittedName>
        <fullName evidence="1">Uncharacterized protein</fullName>
    </submittedName>
</protein>
<sequence>MSLLHSRLTPNGNMVVALGSTLYALVGIVRNKTETPGEEEEKEFFFTKEEFKACFDFCRDVLFRGYNQSHYRREEEEGWKRAPDMLNVRNRGKAQDALTRSDKKQVGASTSAPVYLNDNQLRNASPWLPTVVVHPHHHRKRKRLCSVPKLPSTSTM</sequence>
<evidence type="ECO:0000313" key="2">
    <source>
        <dbReference type="Proteomes" id="UP001062846"/>
    </source>
</evidence>
<gene>
    <name evidence="1" type="ORF">RHMOL_Rhmol07G0265000</name>
</gene>
<name>A0ACC0N4Q7_RHOML</name>
<proteinExistence type="predicted"/>
<reference evidence="1" key="1">
    <citation type="submission" date="2022-02" db="EMBL/GenBank/DDBJ databases">
        <title>Plant Genome Project.</title>
        <authorList>
            <person name="Zhang R.-G."/>
        </authorList>
    </citation>
    <scope>NUCLEOTIDE SEQUENCE</scope>
    <source>
        <strain evidence="1">AT1</strain>
    </source>
</reference>
<dbReference type="EMBL" id="CM046394">
    <property type="protein sequence ID" value="KAI8548317.1"/>
    <property type="molecule type" value="Genomic_DNA"/>
</dbReference>